<dbReference type="SMART" id="SM00034">
    <property type="entry name" value="CLECT"/>
    <property type="match status" value="1"/>
</dbReference>
<dbReference type="CDD" id="cd00037">
    <property type="entry name" value="CLECT"/>
    <property type="match status" value="1"/>
</dbReference>
<dbReference type="Gene3D" id="3.10.100.10">
    <property type="entry name" value="Mannose-Binding Protein A, subunit A"/>
    <property type="match status" value="1"/>
</dbReference>
<dbReference type="PROSITE" id="PS50041">
    <property type="entry name" value="C_TYPE_LECTIN_2"/>
    <property type="match status" value="1"/>
</dbReference>
<dbReference type="STRING" id="303518.ENSPNYP00000020604"/>
<protein>
    <recommendedName>
        <fullName evidence="2">C-type lectin domain-containing protein</fullName>
    </recommendedName>
</protein>
<dbReference type="GeneTree" id="ENSGT00940000174712"/>
<proteinExistence type="predicted"/>
<sequence length="206" mass="23430">FVLEITTYQVQTGRNWRGLITRRLFSCFLPINVNDCTLNFTPRTFALMFSLVKPLISAFSSSSRTDFRGCAVTPEVLDLEEQPSDWRESFKTCADRKLELLCLSSADLQKQIYGKLYQNRSLTNNTVQEVWIGMRRSSLNGEWFWVNGDSVNSTTWGDGEPGGVEEGQCTIMSLGNGTGFEWSDDDCCMDAHYICYKDFTTHPVHV</sequence>
<dbReference type="SUPFAM" id="SSF56436">
    <property type="entry name" value="C-type lectin-like"/>
    <property type="match status" value="1"/>
</dbReference>
<dbReference type="InterPro" id="IPR018378">
    <property type="entry name" value="C-type_lectin_CS"/>
</dbReference>
<dbReference type="Ensembl" id="ENSPNYT00000021106.1">
    <property type="protein sequence ID" value="ENSPNYP00000020604.1"/>
    <property type="gene ID" value="ENSPNYG00000015593.1"/>
</dbReference>
<keyword evidence="1" id="KW-1015">Disulfide bond</keyword>
<evidence type="ECO:0000313" key="3">
    <source>
        <dbReference type="Ensembl" id="ENSPNYP00000020604.1"/>
    </source>
</evidence>
<dbReference type="InterPro" id="IPR001304">
    <property type="entry name" value="C-type_lectin-like"/>
</dbReference>
<feature type="domain" description="C-type lectin" evidence="2">
    <location>
        <begin position="86"/>
        <end position="196"/>
    </location>
</feature>
<accession>A0A3B4GEQ0</accession>
<dbReference type="InterPro" id="IPR016186">
    <property type="entry name" value="C-type_lectin-like/link_sf"/>
</dbReference>
<dbReference type="PROSITE" id="PS00615">
    <property type="entry name" value="C_TYPE_LECTIN_1"/>
    <property type="match status" value="1"/>
</dbReference>
<name>A0A3B4GEQ0_9CICH</name>
<dbReference type="InterPro" id="IPR016187">
    <property type="entry name" value="CTDL_fold"/>
</dbReference>
<dbReference type="AlphaFoldDB" id="A0A3B4GEQ0"/>
<evidence type="ECO:0000256" key="1">
    <source>
        <dbReference type="ARBA" id="ARBA00023157"/>
    </source>
</evidence>
<reference evidence="3" key="1">
    <citation type="submission" date="2023-09" db="UniProtKB">
        <authorList>
            <consortium name="Ensembl"/>
        </authorList>
    </citation>
    <scope>IDENTIFICATION</scope>
</reference>
<organism evidence="3">
    <name type="scientific">Pundamilia nyererei</name>
    <dbReference type="NCBI Taxonomy" id="303518"/>
    <lineage>
        <taxon>Eukaryota</taxon>
        <taxon>Metazoa</taxon>
        <taxon>Chordata</taxon>
        <taxon>Craniata</taxon>
        <taxon>Vertebrata</taxon>
        <taxon>Euteleostomi</taxon>
        <taxon>Actinopterygii</taxon>
        <taxon>Neopterygii</taxon>
        <taxon>Teleostei</taxon>
        <taxon>Neoteleostei</taxon>
        <taxon>Acanthomorphata</taxon>
        <taxon>Ovalentaria</taxon>
        <taxon>Cichlomorphae</taxon>
        <taxon>Cichliformes</taxon>
        <taxon>Cichlidae</taxon>
        <taxon>African cichlids</taxon>
        <taxon>Pseudocrenilabrinae</taxon>
        <taxon>Haplochromini</taxon>
        <taxon>Pundamilia</taxon>
    </lineage>
</organism>
<evidence type="ECO:0000259" key="2">
    <source>
        <dbReference type="PROSITE" id="PS50041"/>
    </source>
</evidence>
<dbReference type="Pfam" id="PF00059">
    <property type="entry name" value="Lectin_C"/>
    <property type="match status" value="1"/>
</dbReference>